<gene>
    <name evidence="1" type="ORF">RPERSI_LOCUS16946</name>
</gene>
<sequence>MTCPHHCLIYQQKPRSYRDLPFRLCENSLLFRYEASGALKGLERPRWFELADHHIFVSPEQLKEELKKNYLYIAEVLSAFNFPISRLVYILINALNELKLNYVILQGEAAFYGPKLDLEITAADGKNITISTIQLDFILPQKFGLNYIDSEQNLKIPAIIHQSPIGSYQRFIALLLEQTDGKLPF</sequence>
<keyword evidence="2" id="KW-1185">Reference proteome</keyword>
<dbReference type="Proteomes" id="UP000789920">
    <property type="component" value="Unassembled WGS sequence"/>
</dbReference>
<protein>
    <submittedName>
        <fullName evidence="1">16600_t:CDS:1</fullName>
    </submittedName>
</protein>
<dbReference type="EMBL" id="CAJVQC010042633">
    <property type="protein sequence ID" value="CAG8775786.1"/>
    <property type="molecule type" value="Genomic_DNA"/>
</dbReference>
<proteinExistence type="predicted"/>
<evidence type="ECO:0000313" key="1">
    <source>
        <dbReference type="EMBL" id="CAG8775786.1"/>
    </source>
</evidence>
<reference evidence="1" key="1">
    <citation type="submission" date="2021-06" db="EMBL/GenBank/DDBJ databases">
        <authorList>
            <person name="Kallberg Y."/>
            <person name="Tangrot J."/>
            <person name="Rosling A."/>
        </authorList>
    </citation>
    <scope>NUCLEOTIDE SEQUENCE</scope>
    <source>
        <strain evidence="1">MA461A</strain>
    </source>
</reference>
<accession>A0ACA9R4Q3</accession>
<comment type="caution">
    <text evidence="1">The sequence shown here is derived from an EMBL/GenBank/DDBJ whole genome shotgun (WGS) entry which is preliminary data.</text>
</comment>
<name>A0ACA9R4Q3_9GLOM</name>
<evidence type="ECO:0000313" key="2">
    <source>
        <dbReference type="Proteomes" id="UP000789920"/>
    </source>
</evidence>
<organism evidence="1 2">
    <name type="scientific">Racocetra persica</name>
    <dbReference type="NCBI Taxonomy" id="160502"/>
    <lineage>
        <taxon>Eukaryota</taxon>
        <taxon>Fungi</taxon>
        <taxon>Fungi incertae sedis</taxon>
        <taxon>Mucoromycota</taxon>
        <taxon>Glomeromycotina</taxon>
        <taxon>Glomeromycetes</taxon>
        <taxon>Diversisporales</taxon>
        <taxon>Gigasporaceae</taxon>
        <taxon>Racocetra</taxon>
    </lineage>
</organism>